<dbReference type="Gene3D" id="1.10.1130.10">
    <property type="entry name" value="Flavocytochrome C3, Chain A"/>
    <property type="match status" value="1"/>
</dbReference>
<dbReference type="CDD" id="cd08168">
    <property type="entry name" value="Cytochrom_C3"/>
    <property type="match status" value="1"/>
</dbReference>
<dbReference type="Proteomes" id="UP000254920">
    <property type="component" value="Unassembled WGS sequence"/>
</dbReference>
<dbReference type="InterPro" id="IPR001763">
    <property type="entry name" value="Rhodanese-like_dom"/>
</dbReference>
<sequence length="697" mass="79813">MYKLYTRFITLFFVLGLSVSLFASAPGDFNLGVDGATSINMHQAEEFIGQKDVYFVDTNPQSVYENAHIKDAIFLDYVNAKNILTSLPEDKNAKLVFYCMNRYSHASSMAAKEALDAGYKNVYIMIDGIEGWILSGRKIEKTDFSGKKKEKLTDKKVESYKDGVHGDLRFGTIPSCRDCHSSKAIMLASKEKKEELFKDKDFVNNNCISCHKDIGKTFEGSVHSKKIVREKGFNKELPNCSDCHSVHTTDAKGHKTTYKQLSDFKCGSCHEKEQMHYHETFHGKAMLLNSPTKAPTVAACFDCHGTHNIFKVDDPKSTLFKGQNRIDTCKECHAGSNINFSEFIAHADHKDKDNYPILYYSYVFMTGLVIAVFGFFGLHTLLWSVRLIMARINNPEKWKAAKEKSHNDKVKISRFSTMHRIQHFFVAASFLGLAFSGLPQKFYTASWAKDMIDLMGGPIMATKIHHISAIIMIACFLLNIVEICVNSWKKRDKVRDPKTGKISFRLCMRALFGPDSLMPNMQDFRDMRDHFKWFMGKGPRPQFDRWTYWEKFDYLAVFWGMFIIGFSGLVLWFPTAFTSFLPGWTLNLSTLVHSDEALLATGFIFAVHFFNTHFRADRFPMDMVIFSGHITEEELKQERSVWYDRLVKSGRLEELKIMNSNFSSYSAIAKLVGFAMLITGLAFLFLIIYAYFEMIFG</sequence>
<evidence type="ECO:0000313" key="2">
    <source>
        <dbReference type="EMBL" id="SUX11190.1"/>
    </source>
</evidence>
<evidence type="ECO:0000313" key="3">
    <source>
        <dbReference type="Proteomes" id="UP000254920"/>
    </source>
</evidence>
<dbReference type="GeneID" id="93090053"/>
<dbReference type="GO" id="GO:0016491">
    <property type="term" value="F:oxidoreductase activity"/>
    <property type="evidence" value="ECO:0007669"/>
    <property type="project" value="TreeGrafter"/>
</dbReference>
<evidence type="ECO:0000256" key="1">
    <source>
        <dbReference type="ARBA" id="ARBA00022729"/>
    </source>
</evidence>
<dbReference type="SUPFAM" id="SSF81342">
    <property type="entry name" value="Transmembrane di-heme cytochromes"/>
    <property type="match status" value="1"/>
</dbReference>
<dbReference type="OrthoDB" id="9814800at2"/>
<proteinExistence type="predicted"/>
<dbReference type="EMBL" id="UFVD01000001">
    <property type="protein sequence ID" value="SUX11190.1"/>
    <property type="molecule type" value="Genomic_DNA"/>
</dbReference>
<organism evidence="2 3">
    <name type="scientific">Campylobacter sputorum subsp. sputorum</name>
    <dbReference type="NCBI Taxonomy" id="32024"/>
    <lineage>
        <taxon>Bacteria</taxon>
        <taxon>Pseudomonadati</taxon>
        <taxon>Campylobacterota</taxon>
        <taxon>Epsilonproteobacteria</taxon>
        <taxon>Campylobacterales</taxon>
        <taxon>Campylobacteraceae</taxon>
        <taxon>Campylobacter</taxon>
    </lineage>
</organism>
<dbReference type="InterPro" id="IPR016174">
    <property type="entry name" value="Di-haem_cyt_TM"/>
</dbReference>
<dbReference type="InterPro" id="IPR036873">
    <property type="entry name" value="Rhodanese-like_dom_sf"/>
</dbReference>
<dbReference type="SMART" id="SM00450">
    <property type="entry name" value="RHOD"/>
    <property type="match status" value="1"/>
</dbReference>
<dbReference type="CDD" id="cd00158">
    <property type="entry name" value="RHOD"/>
    <property type="match status" value="1"/>
</dbReference>
<dbReference type="InterPro" id="IPR036280">
    <property type="entry name" value="Multihaem_cyt_sf"/>
</dbReference>
<protein>
    <submittedName>
        <fullName evidence="2">Cytochrome c family protein</fullName>
    </submittedName>
</protein>
<dbReference type="Pfam" id="PF00581">
    <property type="entry name" value="Rhodanese"/>
    <property type="match status" value="1"/>
</dbReference>
<dbReference type="RefSeq" id="WP_089181951.1">
    <property type="nucleotide sequence ID" value="NZ_CP043427.1"/>
</dbReference>
<name>A0A381DKT2_9BACT</name>
<dbReference type="PROSITE" id="PS50206">
    <property type="entry name" value="RHODANESE_3"/>
    <property type="match status" value="1"/>
</dbReference>
<reference evidence="2 3" key="1">
    <citation type="submission" date="2018-06" db="EMBL/GenBank/DDBJ databases">
        <authorList>
            <consortium name="Pathogen Informatics"/>
            <person name="Doyle S."/>
        </authorList>
    </citation>
    <scope>NUCLEOTIDE SEQUENCE [LARGE SCALE GENOMIC DNA]</scope>
    <source>
        <strain evidence="2 3">NCTC12475</strain>
    </source>
</reference>
<gene>
    <name evidence="2" type="ORF">NCTC12475_01405</name>
</gene>
<dbReference type="SUPFAM" id="SSF52821">
    <property type="entry name" value="Rhodanese/Cell cycle control phosphatase"/>
    <property type="match status" value="1"/>
</dbReference>
<keyword evidence="3" id="KW-1185">Reference proteome</keyword>
<dbReference type="InterPro" id="IPR051829">
    <property type="entry name" value="Multiheme_Cytochr_ET"/>
</dbReference>
<dbReference type="PANTHER" id="PTHR35038">
    <property type="entry name" value="DISSIMILATORY SULFITE REDUCTASE SIRA"/>
    <property type="match status" value="1"/>
</dbReference>
<dbReference type="GO" id="GO:0016020">
    <property type="term" value="C:membrane"/>
    <property type="evidence" value="ECO:0007669"/>
    <property type="project" value="InterPro"/>
</dbReference>
<dbReference type="STRING" id="32024.GCA_000788295_01564"/>
<dbReference type="GO" id="GO:0022904">
    <property type="term" value="P:respiratory electron transport chain"/>
    <property type="evidence" value="ECO:0007669"/>
    <property type="project" value="InterPro"/>
</dbReference>
<dbReference type="Gene3D" id="1.20.950.20">
    <property type="entry name" value="Transmembrane di-heme cytochromes, Chain C"/>
    <property type="match status" value="1"/>
</dbReference>
<dbReference type="PANTHER" id="PTHR35038:SF6">
    <property type="entry name" value="SURFACE LOCALIZED DECAHEME CYTOCHROME C LIPOPROTEIN"/>
    <property type="match status" value="1"/>
</dbReference>
<dbReference type="AlphaFoldDB" id="A0A381DKT2"/>
<dbReference type="SUPFAM" id="SSF48695">
    <property type="entry name" value="Multiheme cytochromes"/>
    <property type="match status" value="1"/>
</dbReference>
<dbReference type="Gene3D" id="3.40.250.10">
    <property type="entry name" value="Rhodanese-like domain"/>
    <property type="match status" value="1"/>
</dbReference>
<keyword evidence="1" id="KW-0732">Signal</keyword>
<accession>A0A381DKT2</accession>